<dbReference type="GO" id="GO:0006487">
    <property type="term" value="P:protein N-linked glycosylation"/>
    <property type="evidence" value="ECO:0007669"/>
    <property type="project" value="TreeGrafter"/>
</dbReference>
<comment type="similarity">
    <text evidence="2">Belongs to the glycosyltransferase 15 family.</text>
</comment>
<keyword evidence="4" id="KW-0808">Transferase</keyword>
<dbReference type="OrthoDB" id="439943at2759"/>
<keyword evidence="6" id="KW-0812">Transmembrane</keyword>
<dbReference type="AlphaFoldDB" id="A0A1E3QA93"/>
<evidence type="ECO:0000256" key="1">
    <source>
        <dbReference type="ARBA" id="ARBA00004606"/>
    </source>
</evidence>
<dbReference type="GO" id="GO:0016020">
    <property type="term" value="C:membrane"/>
    <property type="evidence" value="ECO:0007669"/>
    <property type="project" value="UniProtKB-SubCell"/>
</dbReference>
<dbReference type="PANTHER" id="PTHR31121:SF6">
    <property type="entry name" value="ALPHA-1,2 MANNOSYLTRANSFERASE KTR1"/>
    <property type="match status" value="1"/>
</dbReference>
<dbReference type="GO" id="GO:0005794">
    <property type="term" value="C:Golgi apparatus"/>
    <property type="evidence" value="ECO:0007669"/>
    <property type="project" value="TreeGrafter"/>
</dbReference>
<evidence type="ECO:0000256" key="6">
    <source>
        <dbReference type="SAM" id="Phobius"/>
    </source>
</evidence>
<keyword evidence="3" id="KW-0328">Glycosyltransferase</keyword>
<proteinExistence type="inferred from homology"/>
<dbReference type="SUPFAM" id="SSF53448">
    <property type="entry name" value="Nucleotide-diphospho-sugar transferases"/>
    <property type="match status" value="1"/>
</dbReference>
<accession>A0A1E3QA93</accession>
<name>A0A1E3QA93_LIPST</name>
<dbReference type="Pfam" id="PF01793">
    <property type="entry name" value="Glyco_transf_15"/>
    <property type="match status" value="1"/>
</dbReference>
<dbReference type="GO" id="GO:0000026">
    <property type="term" value="F:alpha-1,2-mannosyltransferase activity"/>
    <property type="evidence" value="ECO:0007669"/>
    <property type="project" value="TreeGrafter"/>
</dbReference>
<dbReference type="Proteomes" id="UP000094385">
    <property type="component" value="Unassembled WGS sequence"/>
</dbReference>
<keyword evidence="8" id="KW-1185">Reference proteome</keyword>
<evidence type="ECO:0000313" key="7">
    <source>
        <dbReference type="EMBL" id="ODQ74062.1"/>
    </source>
</evidence>
<gene>
    <name evidence="7" type="ORF">LIPSTDRAFT_69607</name>
</gene>
<dbReference type="STRING" id="675824.A0A1E3QA93"/>
<dbReference type="InterPro" id="IPR002685">
    <property type="entry name" value="Glyco_trans_15"/>
</dbReference>
<reference evidence="7 8" key="1">
    <citation type="journal article" date="2016" name="Proc. Natl. Acad. Sci. U.S.A.">
        <title>Comparative genomics of biotechnologically important yeasts.</title>
        <authorList>
            <person name="Riley R."/>
            <person name="Haridas S."/>
            <person name="Wolfe K.H."/>
            <person name="Lopes M.R."/>
            <person name="Hittinger C.T."/>
            <person name="Goeker M."/>
            <person name="Salamov A.A."/>
            <person name="Wisecaver J.H."/>
            <person name="Long T.M."/>
            <person name="Calvey C.H."/>
            <person name="Aerts A.L."/>
            <person name="Barry K.W."/>
            <person name="Choi C."/>
            <person name="Clum A."/>
            <person name="Coughlan A.Y."/>
            <person name="Deshpande S."/>
            <person name="Douglass A.P."/>
            <person name="Hanson S.J."/>
            <person name="Klenk H.-P."/>
            <person name="LaButti K.M."/>
            <person name="Lapidus A."/>
            <person name="Lindquist E.A."/>
            <person name="Lipzen A.M."/>
            <person name="Meier-Kolthoff J.P."/>
            <person name="Ohm R.A."/>
            <person name="Otillar R.P."/>
            <person name="Pangilinan J.L."/>
            <person name="Peng Y."/>
            <person name="Rokas A."/>
            <person name="Rosa C.A."/>
            <person name="Scheuner C."/>
            <person name="Sibirny A.A."/>
            <person name="Slot J.C."/>
            <person name="Stielow J.B."/>
            <person name="Sun H."/>
            <person name="Kurtzman C.P."/>
            <person name="Blackwell M."/>
            <person name="Grigoriev I.V."/>
            <person name="Jeffries T.W."/>
        </authorList>
    </citation>
    <scope>NUCLEOTIDE SEQUENCE [LARGE SCALE GENOMIC DNA]</scope>
    <source>
        <strain evidence="7 8">NRRL Y-11557</strain>
    </source>
</reference>
<sequence length="407" mass="47360">MLRLFALCLTPRWIVSATVAIIGLLSVGLVALLLQDNSYTKPAYDKLECDNSISLTTVSVQSEATLAPVIHDGNEFTATSSGEPKLEKATFMMLVRNSEVHDARSSIRYVEDRFNKNFHYPWLFINDEPFSSEFVKMTRSLVSGNASYGVVPKEAWSMPNWIDRQKAEECMKTMESHKIPYGGMESYRHMCRFFSGFFYRHELLAEYDYYWRVEPNTQLYCDITYDPFTFMRETNKTYGFTITLHEHESTIETLWSTVRNFSRAHPEHIHPNNALDFIVDDQKSITEGSYNFCHFWSNFEIASLKFFRSQAYGDFFDALDRSGGFFYERWGDAPVHSIAAALMVDKAEIHWFYDVGYRHQDYMHCPEPLAEFHDSGKCFCNPDQNVDRKSYSCTKEYRRMRGEPGGQ</sequence>
<protein>
    <recommendedName>
        <fullName evidence="9">Glycosyltransferase family 15 protein</fullName>
    </recommendedName>
</protein>
<feature type="transmembrane region" description="Helical" evidence="6">
    <location>
        <begin position="12"/>
        <end position="34"/>
    </location>
</feature>
<keyword evidence="6" id="KW-0472">Membrane</keyword>
<evidence type="ECO:0000256" key="2">
    <source>
        <dbReference type="ARBA" id="ARBA00007677"/>
    </source>
</evidence>
<organism evidence="7 8">
    <name type="scientific">Lipomyces starkeyi NRRL Y-11557</name>
    <dbReference type="NCBI Taxonomy" id="675824"/>
    <lineage>
        <taxon>Eukaryota</taxon>
        <taxon>Fungi</taxon>
        <taxon>Dikarya</taxon>
        <taxon>Ascomycota</taxon>
        <taxon>Saccharomycotina</taxon>
        <taxon>Lipomycetes</taxon>
        <taxon>Lipomycetales</taxon>
        <taxon>Lipomycetaceae</taxon>
        <taxon>Lipomyces</taxon>
    </lineage>
</organism>
<dbReference type="FunFam" id="3.90.550.10:FF:000051">
    <property type="entry name" value="Alpha-1,2-mannosyltransferase (Ktr4)"/>
    <property type="match status" value="1"/>
</dbReference>
<evidence type="ECO:0000256" key="4">
    <source>
        <dbReference type="ARBA" id="ARBA00022679"/>
    </source>
</evidence>
<evidence type="ECO:0000313" key="8">
    <source>
        <dbReference type="Proteomes" id="UP000094385"/>
    </source>
</evidence>
<keyword evidence="6" id="KW-1133">Transmembrane helix</keyword>
<dbReference type="PANTHER" id="PTHR31121">
    <property type="entry name" value="ALPHA-1,2 MANNOSYLTRANSFERASE KTR1"/>
    <property type="match status" value="1"/>
</dbReference>
<keyword evidence="5" id="KW-0735">Signal-anchor</keyword>
<dbReference type="Gene3D" id="3.90.550.10">
    <property type="entry name" value="Spore Coat Polysaccharide Biosynthesis Protein SpsA, Chain A"/>
    <property type="match status" value="1"/>
</dbReference>
<dbReference type="InterPro" id="IPR029044">
    <property type="entry name" value="Nucleotide-diphossugar_trans"/>
</dbReference>
<evidence type="ECO:0008006" key="9">
    <source>
        <dbReference type="Google" id="ProtNLM"/>
    </source>
</evidence>
<comment type="subcellular location">
    <subcellularLocation>
        <location evidence="1">Membrane</location>
        <topology evidence="1">Single-pass type II membrane protein</topology>
    </subcellularLocation>
</comment>
<dbReference type="GO" id="GO:0000032">
    <property type="term" value="P:cell wall mannoprotein biosynthetic process"/>
    <property type="evidence" value="ECO:0007669"/>
    <property type="project" value="TreeGrafter"/>
</dbReference>
<dbReference type="GO" id="GO:0006493">
    <property type="term" value="P:protein O-linked glycosylation"/>
    <property type="evidence" value="ECO:0007669"/>
    <property type="project" value="TreeGrafter"/>
</dbReference>
<evidence type="ECO:0000256" key="5">
    <source>
        <dbReference type="ARBA" id="ARBA00022968"/>
    </source>
</evidence>
<evidence type="ECO:0000256" key="3">
    <source>
        <dbReference type="ARBA" id="ARBA00022676"/>
    </source>
</evidence>
<dbReference type="EMBL" id="KV454292">
    <property type="protein sequence ID" value="ODQ74062.1"/>
    <property type="molecule type" value="Genomic_DNA"/>
</dbReference>